<accession>A0A0D2K6P2</accession>
<evidence type="ECO:0000256" key="1">
    <source>
        <dbReference type="SAM" id="Phobius"/>
    </source>
</evidence>
<dbReference type="GeneID" id="25733832"/>
<evidence type="ECO:0000313" key="2">
    <source>
        <dbReference type="EMBL" id="KIY91858.1"/>
    </source>
</evidence>
<name>A0A0D2K6P2_9CHLO</name>
<protein>
    <submittedName>
        <fullName evidence="2">Uncharacterized protein</fullName>
    </submittedName>
</protein>
<dbReference type="EMBL" id="KK106203">
    <property type="protein sequence ID" value="KIY91858.1"/>
    <property type="molecule type" value="Genomic_DNA"/>
</dbReference>
<feature type="transmembrane region" description="Helical" evidence="1">
    <location>
        <begin position="6"/>
        <end position="27"/>
    </location>
</feature>
<feature type="transmembrane region" description="Helical" evidence="1">
    <location>
        <begin position="64"/>
        <end position="85"/>
    </location>
</feature>
<dbReference type="Proteomes" id="UP000054498">
    <property type="component" value="Unassembled WGS sequence"/>
</dbReference>
<dbReference type="KEGG" id="mng:MNEG_16105"/>
<keyword evidence="1" id="KW-0812">Transmembrane</keyword>
<keyword evidence="3" id="KW-1185">Reference proteome</keyword>
<keyword evidence="1" id="KW-1133">Transmembrane helix</keyword>
<feature type="non-terminal residue" evidence="2">
    <location>
        <position position="1"/>
    </location>
</feature>
<proteinExistence type="predicted"/>
<sequence>PPSYFIPSGAMHFISFFGPALIAPGIWHPERIAFVVLGLLSGPLLTQAWATAASGPVVGRLEWPSVWCLYAVVQILLGIGLEFFLGVDEAVNQPGHSGYERFRTRVLAGKLWGGTPDVLAAAGPRWSAAAAAGKGAGGRANGKAANGGGAAAVYADDTAGERDANGHDKHA</sequence>
<feature type="transmembrane region" description="Helical" evidence="1">
    <location>
        <begin position="34"/>
        <end position="52"/>
    </location>
</feature>
<reference evidence="2 3" key="1">
    <citation type="journal article" date="2013" name="BMC Genomics">
        <title>Reconstruction of the lipid metabolism for the microalga Monoraphidium neglectum from its genome sequence reveals characteristics suitable for biofuel production.</title>
        <authorList>
            <person name="Bogen C."/>
            <person name="Al-Dilaimi A."/>
            <person name="Albersmeier A."/>
            <person name="Wichmann J."/>
            <person name="Grundmann M."/>
            <person name="Rupp O."/>
            <person name="Lauersen K.J."/>
            <person name="Blifernez-Klassen O."/>
            <person name="Kalinowski J."/>
            <person name="Goesmann A."/>
            <person name="Mussgnug J.H."/>
            <person name="Kruse O."/>
        </authorList>
    </citation>
    <scope>NUCLEOTIDE SEQUENCE [LARGE SCALE GENOMIC DNA]</scope>
    <source>
        <strain evidence="2 3">SAG 48.87</strain>
    </source>
</reference>
<organism evidence="2 3">
    <name type="scientific">Monoraphidium neglectum</name>
    <dbReference type="NCBI Taxonomy" id="145388"/>
    <lineage>
        <taxon>Eukaryota</taxon>
        <taxon>Viridiplantae</taxon>
        <taxon>Chlorophyta</taxon>
        <taxon>core chlorophytes</taxon>
        <taxon>Chlorophyceae</taxon>
        <taxon>CS clade</taxon>
        <taxon>Sphaeropleales</taxon>
        <taxon>Selenastraceae</taxon>
        <taxon>Monoraphidium</taxon>
    </lineage>
</organism>
<dbReference type="OrthoDB" id="10267839at2759"/>
<dbReference type="AlphaFoldDB" id="A0A0D2K6P2"/>
<keyword evidence="1" id="KW-0472">Membrane</keyword>
<dbReference type="RefSeq" id="XP_013890878.1">
    <property type="nucleotide sequence ID" value="XM_014035424.1"/>
</dbReference>
<evidence type="ECO:0000313" key="3">
    <source>
        <dbReference type="Proteomes" id="UP000054498"/>
    </source>
</evidence>
<gene>
    <name evidence="2" type="ORF">MNEG_16105</name>
</gene>